<gene>
    <name evidence="2" type="ORF">GCM10025868_04040</name>
</gene>
<feature type="region of interest" description="Disordered" evidence="1">
    <location>
        <begin position="132"/>
        <end position="167"/>
    </location>
</feature>
<feature type="compositionally biased region" description="Low complexity" evidence="1">
    <location>
        <begin position="144"/>
        <end position="167"/>
    </location>
</feature>
<organism evidence="2 3">
    <name type="scientific">Angustibacter aerolatus</name>
    <dbReference type="NCBI Taxonomy" id="1162965"/>
    <lineage>
        <taxon>Bacteria</taxon>
        <taxon>Bacillati</taxon>
        <taxon>Actinomycetota</taxon>
        <taxon>Actinomycetes</taxon>
        <taxon>Kineosporiales</taxon>
        <taxon>Kineosporiaceae</taxon>
    </lineage>
</organism>
<evidence type="ECO:0000313" key="3">
    <source>
        <dbReference type="Proteomes" id="UP001157017"/>
    </source>
</evidence>
<dbReference type="CDD" id="cd18139">
    <property type="entry name" value="HLD_clamp_RarA"/>
    <property type="match status" value="1"/>
</dbReference>
<dbReference type="EMBL" id="BSUZ01000001">
    <property type="protein sequence ID" value="GMA85154.1"/>
    <property type="molecule type" value="Genomic_DNA"/>
</dbReference>
<evidence type="ECO:0000256" key="1">
    <source>
        <dbReference type="SAM" id="MobiDB-lite"/>
    </source>
</evidence>
<reference evidence="3" key="1">
    <citation type="journal article" date="2019" name="Int. J. Syst. Evol. Microbiol.">
        <title>The Global Catalogue of Microorganisms (GCM) 10K type strain sequencing project: providing services to taxonomists for standard genome sequencing and annotation.</title>
        <authorList>
            <consortium name="The Broad Institute Genomics Platform"/>
            <consortium name="The Broad Institute Genome Sequencing Center for Infectious Disease"/>
            <person name="Wu L."/>
            <person name="Ma J."/>
        </authorList>
    </citation>
    <scope>NUCLEOTIDE SEQUENCE [LARGE SCALE GENOMIC DNA]</scope>
    <source>
        <strain evidence="3">NBRC 108730</strain>
    </source>
</reference>
<sequence length="167" mass="18059">MRKVMDEARDQAALYGRTTVLFLDEIHRFSKAQQDALLPGVEQRWVVLVAATTENPSFSVVSPLLSRSLVLTLRPLTEDDVRGLVLRAADDQRGLDGLVRLDEAALDHVVRVASGDARRALTALEAAAGGALASTGSARRRSRSSTPSRRSTSRRCATTRTATSTTT</sequence>
<proteinExistence type="predicted"/>
<dbReference type="Proteomes" id="UP001157017">
    <property type="component" value="Unassembled WGS sequence"/>
</dbReference>
<dbReference type="Gene3D" id="3.40.50.300">
    <property type="entry name" value="P-loop containing nucleotide triphosphate hydrolases"/>
    <property type="match status" value="1"/>
</dbReference>
<comment type="caution">
    <text evidence="2">The sequence shown here is derived from an EMBL/GenBank/DDBJ whole genome shotgun (WGS) entry which is preliminary data.</text>
</comment>
<evidence type="ECO:0008006" key="4">
    <source>
        <dbReference type="Google" id="ProtNLM"/>
    </source>
</evidence>
<dbReference type="PANTHER" id="PTHR13779:SF7">
    <property type="entry name" value="ATPASE WRNIP1"/>
    <property type="match status" value="1"/>
</dbReference>
<keyword evidence="3" id="KW-1185">Reference proteome</keyword>
<accession>A0ABQ6JBI1</accession>
<dbReference type="Gene3D" id="1.10.8.60">
    <property type="match status" value="1"/>
</dbReference>
<evidence type="ECO:0000313" key="2">
    <source>
        <dbReference type="EMBL" id="GMA85154.1"/>
    </source>
</evidence>
<name>A0ABQ6JBI1_9ACTN</name>
<dbReference type="InterPro" id="IPR051314">
    <property type="entry name" value="AAA_ATPase_RarA/MGS1/WRNIP1"/>
</dbReference>
<dbReference type="SUPFAM" id="SSF52540">
    <property type="entry name" value="P-loop containing nucleoside triphosphate hydrolases"/>
    <property type="match status" value="1"/>
</dbReference>
<protein>
    <recommendedName>
        <fullName evidence="4">ATPase AAA-type core domain-containing protein</fullName>
    </recommendedName>
</protein>
<dbReference type="InterPro" id="IPR027417">
    <property type="entry name" value="P-loop_NTPase"/>
</dbReference>
<dbReference type="PANTHER" id="PTHR13779">
    <property type="entry name" value="WERNER HELICASE-INTERACTING PROTEIN 1 FAMILY MEMBER"/>
    <property type="match status" value="1"/>
</dbReference>